<dbReference type="Gene3D" id="3.50.50.60">
    <property type="entry name" value="FAD/NAD(P)-binding domain"/>
    <property type="match status" value="2"/>
</dbReference>
<proteinExistence type="predicted"/>
<protein>
    <submittedName>
        <fullName evidence="1">Uncharacterized protein</fullName>
    </submittedName>
</protein>
<dbReference type="SUPFAM" id="SSF54373">
    <property type="entry name" value="FAD-linked reductases, C-terminal domain"/>
    <property type="match status" value="1"/>
</dbReference>
<organism evidence="1 2">
    <name type="scientific">Postia placenta MAD-698-R-SB12</name>
    <dbReference type="NCBI Taxonomy" id="670580"/>
    <lineage>
        <taxon>Eukaryota</taxon>
        <taxon>Fungi</taxon>
        <taxon>Dikarya</taxon>
        <taxon>Basidiomycota</taxon>
        <taxon>Agaricomycotina</taxon>
        <taxon>Agaricomycetes</taxon>
        <taxon>Polyporales</taxon>
        <taxon>Adustoporiaceae</taxon>
        <taxon>Rhodonia</taxon>
    </lineage>
</organism>
<dbReference type="GeneID" id="36333059"/>
<dbReference type="RefSeq" id="XP_024337970.1">
    <property type="nucleotide sequence ID" value="XM_024488110.1"/>
</dbReference>
<dbReference type="EMBL" id="KZ110599">
    <property type="protein sequence ID" value="OSX61176.1"/>
    <property type="molecule type" value="Genomic_DNA"/>
</dbReference>
<dbReference type="STRING" id="670580.A0A1X6MY90"/>
<reference evidence="1 2" key="1">
    <citation type="submission" date="2017-04" db="EMBL/GenBank/DDBJ databases">
        <title>Genome Sequence of the Model Brown-Rot Fungus Postia placenta SB12.</title>
        <authorList>
            <consortium name="DOE Joint Genome Institute"/>
            <person name="Gaskell J."/>
            <person name="Kersten P."/>
            <person name="Larrondo L.F."/>
            <person name="Canessa P."/>
            <person name="Martinez D."/>
            <person name="Hibbett D."/>
            <person name="Schmoll M."/>
            <person name="Kubicek C.P."/>
            <person name="Martinez A.T."/>
            <person name="Yadav J."/>
            <person name="Master E."/>
            <person name="Magnuson J.K."/>
            <person name="James T."/>
            <person name="Yaver D."/>
            <person name="Berka R."/>
            <person name="Labutti K."/>
            <person name="Lipzen A."/>
            <person name="Aerts A."/>
            <person name="Barry K."/>
            <person name="Henrissat B."/>
            <person name="Blanchette R."/>
            <person name="Grigoriev I."/>
            <person name="Cullen D."/>
        </authorList>
    </citation>
    <scope>NUCLEOTIDE SEQUENCE [LARGE SCALE GENOMIC DNA]</scope>
    <source>
        <strain evidence="1 2">MAD-698-R-SB12</strain>
    </source>
</reference>
<name>A0A1X6MY90_9APHY</name>
<evidence type="ECO:0000313" key="2">
    <source>
        <dbReference type="Proteomes" id="UP000194127"/>
    </source>
</evidence>
<evidence type="ECO:0000313" key="1">
    <source>
        <dbReference type="EMBL" id="OSX61176.1"/>
    </source>
</evidence>
<accession>A0A1X6MY90</accession>
<dbReference type="InterPro" id="IPR036188">
    <property type="entry name" value="FAD/NAD-bd_sf"/>
</dbReference>
<keyword evidence="2" id="KW-1185">Reference proteome</keyword>
<gene>
    <name evidence="1" type="ORF">POSPLADRAFT_1170892</name>
</gene>
<dbReference type="AlphaFoldDB" id="A0A1X6MY90"/>
<dbReference type="OrthoDB" id="438553at2759"/>
<sequence>MMQGVSVYSFRDGMGALVGALKAALERAENVQIIQDAKVSQVSSNDGGFKTLPSTTRPPLPHLASNLSSSVAVVNLVFASPPGAPALHPPGFGFLIPRPAGGDYHAHGDNPMGILGTVFDSCAVGAQDAGAPITKMTVMLGGPYGMPDSDDPAFLDRLLRELARQLAGPPLPRPLLVRVHRHTACIPTPAVGHEARMAELRGAVGKYWGACAEVVGAEVGGVSVGACIEMGRSVGREW</sequence>
<dbReference type="Proteomes" id="UP000194127">
    <property type="component" value="Unassembled WGS sequence"/>
</dbReference>